<dbReference type="GO" id="GO:0008878">
    <property type="term" value="F:glucose-1-phosphate adenylyltransferase activity"/>
    <property type="evidence" value="ECO:0007669"/>
    <property type="project" value="UniProtKB-UniRule"/>
</dbReference>
<keyword evidence="5 9" id="KW-0547">Nucleotide-binding</keyword>
<feature type="binding site" evidence="9">
    <location>
        <position position="165"/>
    </location>
    <ligand>
        <name>alpha-D-glucose 1-phosphate</name>
        <dbReference type="ChEBI" id="CHEBI:58601"/>
    </ligand>
</feature>
<keyword evidence="2 9" id="KW-0321">Glycogen metabolism</keyword>
<dbReference type="UniPathway" id="UPA00164"/>
<keyword evidence="3 9" id="KW-0808">Transferase</keyword>
<keyword evidence="13" id="KW-1185">Reference proteome</keyword>
<dbReference type="OrthoDB" id="9801810at2"/>
<evidence type="ECO:0000259" key="11">
    <source>
        <dbReference type="Pfam" id="PF24894"/>
    </source>
</evidence>
<evidence type="ECO:0000256" key="3">
    <source>
        <dbReference type="ARBA" id="ARBA00022679"/>
    </source>
</evidence>
<dbReference type="PANTHER" id="PTHR43523">
    <property type="entry name" value="GLUCOSE-1-PHOSPHATE ADENYLYLTRANSFERASE-RELATED"/>
    <property type="match status" value="1"/>
</dbReference>
<protein>
    <recommendedName>
        <fullName evidence="9">Glucose-1-phosphate adenylyltransferase</fullName>
        <ecNumber evidence="9">2.7.7.27</ecNumber>
    </recommendedName>
    <alternativeName>
        <fullName evidence="9">ADP-glucose pyrophosphorylase</fullName>
        <shortName evidence="9">ADPGlc PPase</shortName>
    </alternativeName>
    <alternativeName>
        <fullName evidence="9">ADP-glucose synthase</fullName>
    </alternativeName>
</protein>
<feature type="site" description="Could play a key role in the communication between the regulatory and the substrate sites" evidence="9">
    <location>
        <position position="60"/>
    </location>
</feature>
<evidence type="ECO:0000256" key="5">
    <source>
        <dbReference type="ARBA" id="ARBA00022741"/>
    </source>
</evidence>
<evidence type="ECO:0000256" key="4">
    <source>
        <dbReference type="ARBA" id="ARBA00022695"/>
    </source>
</evidence>
<dbReference type="InterPro" id="IPR056818">
    <property type="entry name" value="GlmU/GlgC-like_hexapep"/>
</dbReference>
<dbReference type="EMBL" id="QPJT01000004">
    <property type="protein sequence ID" value="RCX18888.1"/>
    <property type="molecule type" value="Genomic_DNA"/>
</dbReference>
<comment type="pathway">
    <text evidence="9">Glycan biosynthesis; glycogen biosynthesis.</text>
</comment>
<evidence type="ECO:0000256" key="6">
    <source>
        <dbReference type="ARBA" id="ARBA00022840"/>
    </source>
</evidence>
<dbReference type="PROSITE" id="PS00809">
    <property type="entry name" value="ADP_GLC_PYROPHOSPH_2"/>
    <property type="match status" value="1"/>
</dbReference>
<sequence>MVKKEIVALLLAGGQGSRLGVLTKTIAKPAVLYGGKYRIIDFSLSNCINSGIDTVGVLTQYQPLKLNSHIGIGKPWDMDRINGGVTILSPYLKEEVGEWYKGTANAVFQNIHYVDKISPEYVIILSGDHIYKMDYSQMLDFHKRNNAEATISVIDVPIEEAGRYGIMNASDDGRIYEFEEKPAQPKSTLASMGVYIFNWNTLKQYLIRDNENTLSQYDFGKNIIPMMLEDGRSMWAYKFSGYWRDVGTIQAFWESNMDLISRIPDFNLFDPNWRIYTPNPVAPAHYIGPDGSIKKSIVAEGCMIYGKLKNSVIFPGVIVEKNAVIEDSIIMSGASIGEGAVINQCIVGERAYVGRHVKLGVGEIVPNEHKPNIYNSGITVIGEAAHIPDEAHVGKNVMIDIEVTQEDFCDFKISSGKNVYKGGVCE</sequence>
<dbReference type="InterPro" id="IPR011831">
    <property type="entry name" value="ADP-Glc_PPase"/>
</dbReference>
<dbReference type="SUPFAM" id="SSF51161">
    <property type="entry name" value="Trimeric LpxA-like enzymes"/>
    <property type="match status" value="1"/>
</dbReference>
<keyword evidence="6 9" id="KW-0067">ATP-binding</keyword>
<comment type="similarity">
    <text evidence="1 9">Belongs to the bacterial/plant glucose-1-phosphate adenylyltransferase family.</text>
</comment>
<dbReference type="NCBIfam" id="TIGR02091">
    <property type="entry name" value="glgC"/>
    <property type="match status" value="1"/>
</dbReference>
<evidence type="ECO:0000256" key="1">
    <source>
        <dbReference type="ARBA" id="ARBA00010443"/>
    </source>
</evidence>
<feature type="binding site" evidence="9">
    <location>
        <begin position="180"/>
        <end position="181"/>
    </location>
    <ligand>
        <name>alpha-D-glucose 1-phosphate</name>
        <dbReference type="ChEBI" id="CHEBI:58601"/>
    </ligand>
</feature>
<evidence type="ECO:0000256" key="8">
    <source>
        <dbReference type="ARBA" id="ARBA00023277"/>
    </source>
</evidence>
<feature type="binding site" evidence="9">
    <location>
        <position position="100"/>
    </location>
    <ligand>
        <name>alpha-D-glucose 1-phosphate</name>
        <dbReference type="ChEBI" id="CHEBI:58601"/>
    </ligand>
</feature>
<proteinExistence type="inferred from homology"/>
<dbReference type="PANTHER" id="PTHR43523:SF2">
    <property type="entry name" value="GLUCOSE-1-PHOSPHATE ADENYLYLTRANSFERASE"/>
    <property type="match status" value="1"/>
</dbReference>
<dbReference type="EC" id="2.7.7.27" evidence="9"/>
<dbReference type="GO" id="GO:0005978">
    <property type="term" value="P:glycogen biosynthetic process"/>
    <property type="evidence" value="ECO:0007669"/>
    <property type="project" value="UniProtKB-UniRule"/>
</dbReference>
<comment type="catalytic activity">
    <reaction evidence="9">
        <text>alpha-D-glucose 1-phosphate + ATP + H(+) = ADP-alpha-D-glucose + diphosphate</text>
        <dbReference type="Rhea" id="RHEA:12120"/>
        <dbReference type="ChEBI" id="CHEBI:15378"/>
        <dbReference type="ChEBI" id="CHEBI:30616"/>
        <dbReference type="ChEBI" id="CHEBI:33019"/>
        <dbReference type="ChEBI" id="CHEBI:57498"/>
        <dbReference type="ChEBI" id="CHEBI:58601"/>
        <dbReference type="EC" id="2.7.7.27"/>
    </reaction>
</comment>
<dbReference type="Proteomes" id="UP000253034">
    <property type="component" value="Unassembled WGS sequence"/>
</dbReference>
<feature type="site" description="Could play a key role in the communication between the regulatory and the substrate sites" evidence="9">
    <location>
        <position position="99"/>
    </location>
</feature>
<name>A0A369BE52_9FIRM</name>
<keyword evidence="7 9" id="KW-0320">Glycogen biosynthesis</keyword>
<dbReference type="InterPro" id="IPR011004">
    <property type="entry name" value="Trimer_LpxA-like_sf"/>
</dbReference>
<dbReference type="InterPro" id="IPR005835">
    <property type="entry name" value="NTP_transferase_dom"/>
</dbReference>
<feature type="domain" description="Glucose-1-phosphate adenylyltransferase/Bifunctional protein GlmU-like C-terminal hexapeptide" evidence="11">
    <location>
        <begin position="290"/>
        <end position="381"/>
    </location>
</feature>
<dbReference type="GO" id="GO:0005524">
    <property type="term" value="F:ATP binding"/>
    <property type="evidence" value="ECO:0007669"/>
    <property type="project" value="UniProtKB-KW"/>
</dbReference>
<dbReference type="Pfam" id="PF00483">
    <property type="entry name" value="NTP_transferase"/>
    <property type="match status" value="1"/>
</dbReference>
<evidence type="ECO:0000256" key="9">
    <source>
        <dbReference type="HAMAP-Rule" id="MF_00624"/>
    </source>
</evidence>
<feature type="binding site" evidence="9">
    <location>
        <position position="191"/>
    </location>
    <ligand>
        <name>alpha-D-glucose 1-phosphate</name>
        <dbReference type="ChEBI" id="CHEBI:58601"/>
    </ligand>
</feature>
<dbReference type="NCBIfam" id="NF003670">
    <property type="entry name" value="PRK05293.1"/>
    <property type="match status" value="1"/>
</dbReference>
<evidence type="ECO:0000313" key="12">
    <source>
        <dbReference type="EMBL" id="RCX18888.1"/>
    </source>
</evidence>
<accession>A0A369BE52</accession>
<dbReference type="Gene3D" id="2.160.10.10">
    <property type="entry name" value="Hexapeptide repeat proteins"/>
    <property type="match status" value="1"/>
</dbReference>
<dbReference type="Pfam" id="PF24894">
    <property type="entry name" value="Hexapep_GlmU"/>
    <property type="match status" value="1"/>
</dbReference>
<dbReference type="CDD" id="cd02508">
    <property type="entry name" value="ADP_Glucose_PP"/>
    <property type="match status" value="1"/>
</dbReference>
<gene>
    <name evidence="9" type="primary">glgC</name>
    <name evidence="12" type="ORF">DFR58_104159</name>
</gene>
<dbReference type="Gene3D" id="3.90.550.10">
    <property type="entry name" value="Spore Coat Polysaccharide Biosynthesis Protein SpsA, Chain A"/>
    <property type="match status" value="1"/>
</dbReference>
<dbReference type="PROSITE" id="PS00808">
    <property type="entry name" value="ADP_GLC_PYROPHOSPH_1"/>
    <property type="match status" value="1"/>
</dbReference>
<feature type="domain" description="Nucleotidyl transferase" evidence="10">
    <location>
        <begin position="8"/>
        <end position="260"/>
    </location>
</feature>
<comment type="function">
    <text evidence="9">Involved in the biosynthesis of ADP-glucose, a building block required for the elongation reactions to produce glycogen. Catalyzes the reaction between ATP and alpha-D-glucose 1-phosphate (G1P) to produce pyrophosphate and ADP-Glc.</text>
</comment>
<keyword evidence="4 9" id="KW-0548">Nucleotidyltransferase</keyword>
<evidence type="ECO:0000256" key="2">
    <source>
        <dbReference type="ARBA" id="ARBA00022600"/>
    </source>
</evidence>
<dbReference type="RefSeq" id="WP_114296733.1">
    <property type="nucleotide sequence ID" value="NZ_QPJT01000004.1"/>
</dbReference>
<dbReference type="AlphaFoldDB" id="A0A369BE52"/>
<comment type="subunit">
    <text evidence="9">Homotetramer.</text>
</comment>
<dbReference type="InterPro" id="IPR023049">
    <property type="entry name" value="GlgC_bac"/>
</dbReference>
<dbReference type="InterPro" id="IPR005836">
    <property type="entry name" value="ADP_Glu_pyroP_CS"/>
</dbReference>
<evidence type="ECO:0000256" key="7">
    <source>
        <dbReference type="ARBA" id="ARBA00023056"/>
    </source>
</evidence>
<organism evidence="12 13">
    <name type="scientific">Anaerobacterium chartisolvens</name>
    <dbReference type="NCBI Taxonomy" id="1297424"/>
    <lineage>
        <taxon>Bacteria</taxon>
        <taxon>Bacillati</taxon>
        <taxon>Bacillota</taxon>
        <taxon>Clostridia</taxon>
        <taxon>Eubacteriales</taxon>
        <taxon>Oscillospiraceae</taxon>
        <taxon>Anaerobacterium</taxon>
    </lineage>
</organism>
<keyword evidence="8 9" id="KW-0119">Carbohydrate metabolism</keyword>
<dbReference type="CDD" id="cd04651">
    <property type="entry name" value="LbH_G1P_AT_C"/>
    <property type="match status" value="1"/>
</dbReference>
<dbReference type="SUPFAM" id="SSF53448">
    <property type="entry name" value="Nucleotide-diphospho-sugar transferases"/>
    <property type="match status" value="1"/>
</dbReference>
<dbReference type="InterPro" id="IPR029044">
    <property type="entry name" value="Nucleotide-diphossugar_trans"/>
</dbReference>
<reference evidence="12 13" key="1">
    <citation type="submission" date="2018-07" db="EMBL/GenBank/DDBJ databases">
        <title>Genomic Encyclopedia of Type Strains, Phase IV (KMG-IV): sequencing the most valuable type-strain genomes for metagenomic binning, comparative biology and taxonomic classification.</title>
        <authorList>
            <person name="Goeker M."/>
        </authorList>
    </citation>
    <scope>NUCLEOTIDE SEQUENCE [LARGE SCALE GENOMIC DNA]</scope>
    <source>
        <strain evidence="12 13">DSM 27016</strain>
    </source>
</reference>
<comment type="caution">
    <text evidence="12">The sequence shown here is derived from an EMBL/GenBank/DDBJ whole genome shotgun (WGS) entry which is preliminary data.</text>
</comment>
<dbReference type="PROSITE" id="PS00810">
    <property type="entry name" value="ADP_GLC_PYROPHOSPH_3"/>
    <property type="match status" value="1"/>
</dbReference>
<evidence type="ECO:0000259" key="10">
    <source>
        <dbReference type="Pfam" id="PF00483"/>
    </source>
</evidence>
<dbReference type="HAMAP" id="MF_00624">
    <property type="entry name" value="GlgC"/>
    <property type="match status" value="1"/>
</dbReference>
<evidence type="ECO:0000313" key="13">
    <source>
        <dbReference type="Proteomes" id="UP000253034"/>
    </source>
</evidence>